<dbReference type="SUPFAM" id="SSF56935">
    <property type="entry name" value="Porins"/>
    <property type="match status" value="1"/>
</dbReference>
<organism evidence="12 13">
    <name type="scientific">Komagataeibacter melaceti</name>
    <dbReference type="NCBI Taxonomy" id="2766577"/>
    <lineage>
        <taxon>Bacteria</taxon>
        <taxon>Pseudomonadati</taxon>
        <taxon>Pseudomonadota</taxon>
        <taxon>Alphaproteobacteria</taxon>
        <taxon>Acetobacterales</taxon>
        <taxon>Acetobacteraceae</taxon>
        <taxon>Komagataeibacter</taxon>
    </lineage>
</organism>
<evidence type="ECO:0000256" key="7">
    <source>
        <dbReference type="ARBA" id="ARBA00023237"/>
    </source>
</evidence>
<accession>A0A371YZ96</accession>
<comment type="subcellular location">
    <subcellularLocation>
        <location evidence="1 8">Cell outer membrane</location>
        <topology evidence="1 8">Multi-pass membrane protein</topology>
    </subcellularLocation>
</comment>
<keyword evidence="7 8" id="KW-0998">Cell outer membrane</keyword>
<sequence>MTSKKNTASLIVGAAGGGMLAIAVSHGMAHAETTVTLPGLSIDDTAEDTPMGERLLSASSPSQVEATAARLSSPDAVSLFRNQPGVSAYSAGGLAALPALNGMADDRVATVVDGVRIASGCPNHMNPALSFIDPDSVETATAIAGITPVSMGGDSTGGTIDVERRDPQFARHGKILVTGHVTGTYRSNGGGYGASGSLTVANDMFSLRYNAAYSQAGDYNGGGDAGIVRSTSYLTYNHDVTFGVHKDNHLFSLTFGQQDTPREGFANQYMDMTNNRSTYVNGKYVGTFDWGQLEARGYWQREDHAMDFLPDRRKTTHMPMNTNARMAGYSIKATIALAERHTLRLGSSFDHSGLNDWWPPVAGSMMMGPDTYHSINDGHRDRLGHFVEWEAAWTPRVSTLLGFRNDLVMMNTGPVAPYSTMPSMMNNTNIKAANAFNALDRGRTDVNFDVTALVRWKPRRDLSIEGGYARKTRSPNLYERYAWGQSAMVSSMINWFGDGNGYVGNPDLKPEVANTASITADWHDPDGDRWDLKVQPYYTYTHHYVNAQRIAPAANGFYTLGFVNHNAQSYGINASGNYRLWQTARFGRGEIVANVNWVRGQDLTNGAGLYHQMPTNGNVALHERWKNWTGRVEMTFVKAKDTVDWVRSEPRTPGYALLGLGGQYTWRYMTLDASIDNVLNQKYELPLGGWSLADSAATGVLRALPGMGRSFNVSLTASF</sequence>
<evidence type="ECO:0000256" key="4">
    <source>
        <dbReference type="ARBA" id="ARBA00022692"/>
    </source>
</evidence>
<keyword evidence="12" id="KW-0675">Receptor</keyword>
<keyword evidence="13" id="KW-1185">Reference proteome</keyword>
<keyword evidence="6 8" id="KW-0472">Membrane</keyword>
<dbReference type="InterPro" id="IPR012910">
    <property type="entry name" value="Plug_dom"/>
</dbReference>
<keyword evidence="3 8" id="KW-1134">Transmembrane beta strand</keyword>
<dbReference type="GO" id="GO:0009279">
    <property type="term" value="C:cell outer membrane"/>
    <property type="evidence" value="ECO:0007669"/>
    <property type="project" value="UniProtKB-SubCell"/>
</dbReference>
<evidence type="ECO:0000313" key="12">
    <source>
        <dbReference type="EMBL" id="RFD19556.1"/>
    </source>
</evidence>
<dbReference type="InterPro" id="IPR037066">
    <property type="entry name" value="Plug_dom_sf"/>
</dbReference>
<feature type="domain" description="TonB-dependent receptor plug" evidence="11">
    <location>
        <begin position="73"/>
        <end position="159"/>
    </location>
</feature>
<dbReference type="EMBL" id="QUWV01000088">
    <property type="protein sequence ID" value="RFD19556.1"/>
    <property type="molecule type" value="Genomic_DNA"/>
</dbReference>
<evidence type="ECO:0000256" key="1">
    <source>
        <dbReference type="ARBA" id="ARBA00004571"/>
    </source>
</evidence>
<dbReference type="Pfam" id="PF07715">
    <property type="entry name" value="Plug"/>
    <property type="match status" value="1"/>
</dbReference>
<dbReference type="Gene3D" id="2.40.170.20">
    <property type="entry name" value="TonB-dependent receptor, beta-barrel domain"/>
    <property type="match status" value="1"/>
</dbReference>
<evidence type="ECO:0000259" key="11">
    <source>
        <dbReference type="Pfam" id="PF07715"/>
    </source>
</evidence>
<dbReference type="Proteomes" id="UP000262371">
    <property type="component" value="Unassembled WGS sequence"/>
</dbReference>
<evidence type="ECO:0000313" key="13">
    <source>
        <dbReference type="Proteomes" id="UP000262371"/>
    </source>
</evidence>
<dbReference type="Pfam" id="PF00593">
    <property type="entry name" value="TonB_dep_Rec_b-barrel"/>
    <property type="match status" value="1"/>
</dbReference>
<dbReference type="InterPro" id="IPR039426">
    <property type="entry name" value="TonB-dep_rcpt-like"/>
</dbReference>
<evidence type="ECO:0000256" key="8">
    <source>
        <dbReference type="PROSITE-ProRule" id="PRU01360"/>
    </source>
</evidence>
<name>A0A371YZ96_9PROT</name>
<proteinExistence type="inferred from homology"/>
<dbReference type="InterPro" id="IPR036942">
    <property type="entry name" value="Beta-barrel_TonB_sf"/>
</dbReference>
<comment type="similarity">
    <text evidence="8 9">Belongs to the TonB-dependent receptor family.</text>
</comment>
<dbReference type="GO" id="GO:0015344">
    <property type="term" value="F:siderophore uptake transmembrane transporter activity"/>
    <property type="evidence" value="ECO:0007669"/>
    <property type="project" value="TreeGrafter"/>
</dbReference>
<feature type="domain" description="TonB-dependent receptor-like beta-barrel" evidence="10">
    <location>
        <begin position="230"/>
        <end position="678"/>
    </location>
</feature>
<dbReference type="PANTHER" id="PTHR30069:SF49">
    <property type="entry name" value="OUTER MEMBRANE PROTEIN C"/>
    <property type="match status" value="1"/>
</dbReference>
<reference evidence="12 13" key="1">
    <citation type="submission" date="2018-08" db="EMBL/GenBank/DDBJ databases">
        <title>Komagataeibacter sp. AV 382.</title>
        <authorList>
            <person name="Skraban J."/>
            <person name="Trcek J."/>
        </authorList>
    </citation>
    <scope>NUCLEOTIDE SEQUENCE [LARGE SCALE GENOMIC DNA]</scope>
    <source>
        <strain evidence="12 13">AV 382</strain>
    </source>
</reference>
<dbReference type="AlphaFoldDB" id="A0A371YZ96"/>
<dbReference type="PROSITE" id="PS52016">
    <property type="entry name" value="TONB_DEPENDENT_REC_3"/>
    <property type="match status" value="1"/>
</dbReference>
<dbReference type="InterPro" id="IPR000531">
    <property type="entry name" value="Beta-barrel_TonB"/>
</dbReference>
<dbReference type="PANTHER" id="PTHR30069">
    <property type="entry name" value="TONB-DEPENDENT OUTER MEMBRANE RECEPTOR"/>
    <property type="match status" value="1"/>
</dbReference>
<evidence type="ECO:0000256" key="5">
    <source>
        <dbReference type="ARBA" id="ARBA00023077"/>
    </source>
</evidence>
<dbReference type="Gene3D" id="2.170.130.10">
    <property type="entry name" value="TonB-dependent receptor, plug domain"/>
    <property type="match status" value="1"/>
</dbReference>
<evidence type="ECO:0000256" key="2">
    <source>
        <dbReference type="ARBA" id="ARBA00022448"/>
    </source>
</evidence>
<dbReference type="GO" id="GO:0044718">
    <property type="term" value="P:siderophore transmembrane transport"/>
    <property type="evidence" value="ECO:0007669"/>
    <property type="project" value="TreeGrafter"/>
</dbReference>
<evidence type="ECO:0000256" key="3">
    <source>
        <dbReference type="ARBA" id="ARBA00022452"/>
    </source>
</evidence>
<evidence type="ECO:0000256" key="6">
    <source>
        <dbReference type="ARBA" id="ARBA00023136"/>
    </source>
</evidence>
<comment type="caution">
    <text evidence="12">The sequence shown here is derived from an EMBL/GenBank/DDBJ whole genome shotgun (WGS) entry which is preliminary data.</text>
</comment>
<keyword evidence="4 8" id="KW-0812">Transmembrane</keyword>
<dbReference type="OrthoDB" id="9760333at2"/>
<protein>
    <submittedName>
        <fullName evidence="12">TonB-dependent receptor</fullName>
    </submittedName>
</protein>
<keyword evidence="2 8" id="KW-0813">Transport</keyword>
<evidence type="ECO:0000259" key="10">
    <source>
        <dbReference type="Pfam" id="PF00593"/>
    </source>
</evidence>
<gene>
    <name evidence="12" type="ORF">DY926_10615</name>
</gene>
<evidence type="ECO:0000256" key="9">
    <source>
        <dbReference type="RuleBase" id="RU003357"/>
    </source>
</evidence>
<keyword evidence="5 9" id="KW-0798">TonB box</keyword>